<name>A0A2Z5PGB0_METMI</name>
<accession>A0A2Z5PGB0</accession>
<reference evidence="1 2" key="1">
    <citation type="submission" date="2009-06" db="EMBL/GenBank/DDBJ databases">
        <title>Molecular Evidence for Microbiologically Influenced Corrosion from genome of Methanogen.</title>
        <authorList>
            <person name="Ito N."/>
            <person name="Tsurumaru H."/>
            <person name="Shimizu A."/>
            <person name="Harada T."/>
            <person name="Hosoyama A."/>
            <person name="Horikawa H."/>
            <person name="Wakai S."/>
            <person name="Sasaki K."/>
            <person name="Nishijima K."/>
            <person name="Ataku H."/>
            <person name="Yamazaki J."/>
            <person name="Mise M."/>
            <person name="Yamazaki S."/>
            <person name="Tanikawa S."/>
            <person name="Harayama S."/>
            <person name="Fujita N."/>
        </authorList>
    </citation>
    <scope>NUCLEOTIDE SEQUENCE [LARGE SCALE GENOMIC DNA]</scope>
    <source>
        <strain evidence="2">OS7 ( NBRC 103642)</strain>
    </source>
</reference>
<evidence type="ECO:0000313" key="1">
    <source>
        <dbReference type="EMBL" id="BAP62999.1"/>
    </source>
</evidence>
<organism evidence="1 2">
    <name type="scientific">Methanococcus maripaludis OS7</name>
    <dbReference type="NCBI Taxonomy" id="637915"/>
    <lineage>
        <taxon>Archaea</taxon>
        <taxon>Methanobacteriati</taxon>
        <taxon>Methanobacteriota</taxon>
        <taxon>Methanomada group</taxon>
        <taxon>Methanococci</taxon>
        <taxon>Methanococcales</taxon>
        <taxon>Methanococcaceae</taxon>
        <taxon>Methanococcus</taxon>
    </lineage>
</organism>
<dbReference type="Proteomes" id="UP000263689">
    <property type="component" value="Chromosome"/>
</dbReference>
<proteinExistence type="predicted"/>
<dbReference type="KEGG" id="mmao:MMOS7_09130"/>
<dbReference type="RefSeq" id="WP_013999300.1">
    <property type="nucleotide sequence ID" value="NZ_AP011528.1"/>
</dbReference>
<dbReference type="AlphaFoldDB" id="A0A2Z5PGB0"/>
<dbReference type="EMBL" id="AP011528">
    <property type="protein sequence ID" value="BAP62999.1"/>
    <property type="molecule type" value="Genomic_DNA"/>
</dbReference>
<evidence type="ECO:0000313" key="2">
    <source>
        <dbReference type="Proteomes" id="UP000263689"/>
    </source>
</evidence>
<protein>
    <submittedName>
        <fullName evidence="1">Uncharacterized protein</fullName>
    </submittedName>
</protein>
<sequence>MEIEEFLEIIKTLSKTNYELTEHFVHRLEERNFKFDELYNIIKTKKCKGIINQNSDTFKLYYEYDSKKDIILVIAYRFNKFYFISPIPQDSKRRTKHE</sequence>
<gene>
    <name evidence="1" type="ORF">MMOS7_09130</name>
</gene>
<dbReference type="GeneID" id="10982397"/>